<evidence type="ECO:0000313" key="3">
    <source>
        <dbReference type="Proteomes" id="UP000054870"/>
    </source>
</evidence>
<reference evidence="2" key="1">
    <citation type="submission" date="2016-01" db="EMBL/GenBank/DDBJ databases">
        <authorList>
            <person name="Peeters C."/>
        </authorList>
    </citation>
    <scope>NUCLEOTIDE SEQUENCE [LARGE SCALE GENOMIC DNA]</scope>
    <source>
        <strain evidence="2">LMG 29318</strain>
    </source>
</reference>
<gene>
    <name evidence="2" type="ORF">AWB75_06234</name>
</gene>
<proteinExistence type="predicted"/>
<accession>A0A158D6M1</accession>
<dbReference type="Proteomes" id="UP000054870">
    <property type="component" value="Unassembled WGS sequence"/>
</dbReference>
<organism evidence="2 3">
    <name type="scientific">Caballeronia catudaia</name>
    <dbReference type="NCBI Taxonomy" id="1777136"/>
    <lineage>
        <taxon>Bacteria</taxon>
        <taxon>Pseudomonadati</taxon>
        <taxon>Pseudomonadota</taxon>
        <taxon>Betaproteobacteria</taxon>
        <taxon>Burkholderiales</taxon>
        <taxon>Burkholderiaceae</taxon>
        <taxon>Caballeronia</taxon>
    </lineage>
</organism>
<evidence type="ECO:0000259" key="1">
    <source>
        <dbReference type="Pfam" id="PF10592"/>
    </source>
</evidence>
<dbReference type="RefSeq" id="WP_061127890.1">
    <property type="nucleotide sequence ID" value="NZ_FCOF02000051.1"/>
</dbReference>
<keyword evidence="3" id="KW-1185">Reference proteome</keyword>
<name>A0A158D6M1_9BURK</name>
<dbReference type="InterPro" id="IPR018891">
    <property type="entry name" value="AIPR_C"/>
</dbReference>
<sequence>MAHNDQLLLDRILEEQRNARMPMATKADFFEQYVAEQVLKDYDLSDEEIEYGLTGGGHDGGIDGLYVFANGELVQEDFDPAVLKKNIEVDVVILQGKTSNGFDEDTLNKLIAVTGHIFSLAHPLTEFNGVYNEGVLSAAATFRSMYESIAGKFPSLRFYYFYVTRGDSQSVHPNVVRKSNDLHRVVGELFPHAAFDFKFLGATDLLGLARRQPATSFELKFSESLTGRDGYIALVRLRDFIGFVRTENGLLRKSLFEANVRDYQGSNQVNEDMQSSLRSGGPEDFWWLNNGVTVVASRAVQGGKTLTIEDPQIVNGQQTSTEIFNYFNAANTENDERCVMVRVIVANNSASRDRIIKATNSQTSIPAASLRATEKIHRDIEDYLTPFGLYYDRRKNSQKQLGRPADKIISISLMAQAMMSIVLQRPDDARARPSSLIKKDDDYSKIFSTELPIEAYLVAATLVKAAQACLRARDDLTPKDRNNLLFYVAAHAAAVLCERARPSAKRLAEIKADKVTDAQINASIEIVNELYKRLGANDQVAKGHEMLTGLRQILETAYPIRG</sequence>
<protein>
    <submittedName>
        <fullName evidence="2">AIPR protein</fullName>
    </submittedName>
</protein>
<dbReference type="OrthoDB" id="9806213at2"/>
<dbReference type="EMBL" id="FCOF02000051">
    <property type="protein sequence ID" value="SAK89866.1"/>
    <property type="molecule type" value="Genomic_DNA"/>
</dbReference>
<evidence type="ECO:0000313" key="2">
    <source>
        <dbReference type="EMBL" id="SAK89866.1"/>
    </source>
</evidence>
<feature type="domain" description="Abortive phage infection protein C-terminal" evidence="1">
    <location>
        <begin position="256"/>
        <end position="513"/>
    </location>
</feature>
<dbReference type="AlphaFoldDB" id="A0A158D6M1"/>
<comment type="caution">
    <text evidence="2">The sequence shown here is derived from an EMBL/GenBank/DDBJ whole genome shotgun (WGS) entry which is preliminary data.</text>
</comment>
<dbReference type="Pfam" id="PF10592">
    <property type="entry name" value="AIPR"/>
    <property type="match status" value="1"/>
</dbReference>